<dbReference type="RefSeq" id="WP_113989677.1">
    <property type="nucleotide sequence ID" value="NZ_QLST01000014.1"/>
</dbReference>
<name>A0A365NZL1_9FLAO</name>
<organism evidence="2 3">
    <name type="scientific">Flavobacterium tibetense</name>
    <dbReference type="NCBI Taxonomy" id="2233533"/>
    <lineage>
        <taxon>Bacteria</taxon>
        <taxon>Pseudomonadati</taxon>
        <taxon>Bacteroidota</taxon>
        <taxon>Flavobacteriia</taxon>
        <taxon>Flavobacteriales</taxon>
        <taxon>Flavobacteriaceae</taxon>
        <taxon>Flavobacterium</taxon>
    </lineage>
</organism>
<accession>A0A365NZL1</accession>
<dbReference type="AlphaFoldDB" id="A0A365NZL1"/>
<feature type="chain" id="PRO_5016710347" evidence="1">
    <location>
        <begin position="19"/>
        <end position="167"/>
    </location>
</feature>
<dbReference type="OrthoDB" id="1354051at2"/>
<proteinExistence type="predicted"/>
<sequence>MKTKITIFFLLFSLFSFGQVPHCGFDFTSYLVVKVHEEGKSENLPDLKITVTNENGEAIINENNKYSWKYGNQALLFTRNHLINKPNEPEKWFFPYSGDTYLLSVTTSFPAEDFFIKIEDNKGIFKERIVQLRAFNMYILCSSENERQARSFGPRSNNPIDVVLEKK</sequence>
<keyword evidence="3" id="KW-1185">Reference proteome</keyword>
<protein>
    <submittedName>
        <fullName evidence="2">Uncharacterized protein</fullName>
    </submittedName>
</protein>
<reference evidence="2 3" key="1">
    <citation type="submission" date="2018-06" db="EMBL/GenBank/DDBJ databases">
        <title>Flavobacterium tibetense sp. nov., isolated from a wetland YonghuCo on Tibetan Plateau.</title>
        <authorList>
            <person name="Xing P."/>
            <person name="Phurbu D."/>
            <person name="Lu H."/>
        </authorList>
    </citation>
    <scope>NUCLEOTIDE SEQUENCE [LARGE SCALE GENOMIC DNA]</scope>
    <source>
        <strain evidence="2 3">YH5</strain>
    </source>
</reference>
<evidence type="ECO:0000313" key="3">
    <source>
        <dbReference type="Proteomes" id="UP000253319"/>
    </source>
</evidence>
<dbReference type="EMBL" id="QLST01000014">
    <property type="protein sequence ID" value="RBA27688.1"/>
    <property type="molecule type" value="Genomic_DNA"/>
</dbReference>
<keyword evidence="1" id="KW-0732">Signal</keyword>
<feature type="signal peptide" evidence="1">
    <location>
        <begin position="1"/>
        <end position="18"/>
    </location>
</feature>
<evidence type="ECO:0000256" key="1">
    <source>
        <dbReference type="SAM" id="SignalP"/>
    </source>
</evidence>
<comment type="caution">
    <text evidence="2">The sequence shown here is derived from an EMBL/GenBank/DDBJ whole genome shotgun (WGS) entry which is preliminary data.</text>
</comment>
<gene>
    <name evidence="2" type="ORF">DPN68_10865</name>
</gene>
<dbReference type="Proteomes" id="UP000253319">
    <property type="component" value="Unassembled WGS sequence"/>
</dbReference>
<evidence type="ECO:0000313" key="2">
    <source>
        <dbReference type="EMBL" id="RBA27688.1"/>
    </source>
</evidence>